<keyword evidence="2" id="KW-0012">Acyltransferase</keyword>
<dbReference type="Gene3D" id="3.40.630.30">
    <property type="match status" value="1"/>
</dbReference>
<dbReference type="EMBL" id="JABELV010000170">
    <property type="protein sequence ID" value="KAG7528714.1"/>
    <property type="molecule type" value="Genomic_DNA"/>
</dbReference>
<evidence type="ECO:0000256" key="2">
    <source>
        <dbReference type="ARBA" id="ARBA00023315"/>
    </source>
</evidence>
<evidence type="ECO:0000313" key="6">
    <source>
        <dbReference type="Proteomes" id="UP000812966"/>
    </source>
</evidence>
<dbReference type="PANTHER" id="PTHR10545:SF42">
    <property type="entry name" value="ACETYLTRANSFERASE"/>
    <property type="match status" value="1"/>
</dbReference>
<gene>
    <name evidence="5" type="ORF">FFLO_05975</name>
</gene>
<dbReference type="CDD" id="cd04301">
    <property type="entry name" value="NAT_SF"/>
    <property type="match status" value="1"/>
</dbReference>
<feature type="compositionally biased region" description="Basic and acidic residues" evidence="3">
    <location>
        <begin position="80"/>
        <end position="91"/>
    </location>
</feature>
<dbReference type="SUPFAM" id="SSF55729">
    <property type="entry name" value="Acyl-CoA N-acyltransferases (Nat)"/>
    <property type="match status" value="1"/>
</dbReference>
<organism evidence="5 6">
    <name type="scientific">Filobasidium floriforme</name>
    <dbReference type="NCBI Taxonomy" id="5210"/>
    <lineage>
        <taxon>Eukaryota</taxon>
        <taxon>Fungi</taxon>
        <taxon>Dikarya</taxon>
        <taxon>Basidiomycota</taxon>
        <taxon>Agaricomycotina</taxon>
        <taxon>Tremellomycetes</taxon>
        <taxon>Filobasidiales</taxon>
        <taxon>Filobasidiaceae</taxon>
        <taxon>Filobasidium</taxon>
    </lineage>
</organism>
<evidence type="ECO:0000259" key="4">
    <source>
        <dbReference type="PROSITE" id="PS51186"/>
    </source>
</evidence>
<evidence type="ECO:0000313" key="5">
    <source>
        <dbReference type="EMBL" id="KAG7528714.1"/>
    </source>
</evidence>
<dbReference type="PANTHER" id="PTHR10545">
    <property type="entry name" value="DIAMINE N-ACETYLTRANSFERASE"/>
    <property type="match status" value="1"/>
</dbReference>
<keyword evidence="1" id="KW-0808">Transferase</keyword>
<dbReference type="Proteomes" id="UP000812966">
    <property type="component" value="Unassembled WGS sequence"/>
</dbReference>
<proteinExistence type="predicted"/>
<dbReference type="InterPro" id="IPR051016">
    <property type="entry name" value="Diverse_Substrate_AcTransf"/>
</dbReference>
<dbReference type="Pfam" id="PF00583">
    <property type="entry name" value="Acetyltransf_1"/>
    <property type="match status" value="1"/>
</dbReference>
<dbReference type="PROSITE" id="PS51186">
    <property type="entry name" value="GNAT"/>
    <property type="match status" value="1"/>
</dbReference>
<dbReference type="AlphaFoldDB" id="A0A8K0NNG6"/>
<dbReference type="InterPro" id="IPR016181">
    <property type="entry name" value="Acyl_CoA_acyltransferase"/>
</dbReference>
<evidence type="ECO:0000256" key="3">
    <source>
        <dbReference type="SAM" id="MobiDB-lite"/>
    </source>
</evidence>
<dbReference type="InterPro" id="IPR000182">
    <property type="entry name" value="GNAT_dom"/>
</dbReference>
<reference evidence="5" key="1">
    <citation type="submission" date="2020-04" db="EMBL/GenBank/DDBJ databases">
        <title>Analysis of mating type loci in Filobasidium floriforme.</title>
        <authorList>
            <person name="Nowrousian M."/>
        </authorList>
    </citation>
    <scope>NUCLEOTIDE SEQUENCE</scope>
    <source>
        <strain evidence="5">CBS 6242</strain>
    </source>
</reference>
<name>A0A8K0NNG6_9TREE</name>
<keyword evidence="6" id="KW-1185">Reference proteome</keyword>
<accession>A0A8K0NNG6</accession>
<feature type="compositionally biased region" description="Acidic residues" evidence="3">
    <location>
        <begin position="69"/>
        <end position="79"/>
    </location>
</feature>
<protein>
    <recommendedName>
        <fullName evidence="4">N-acetyltransferase domain-containing protein</fullName>
    </recommendedName>
</protein>
<feature type="region of interest" description="Disordered" evidence="3">
    <location>
        <begin position="68"/>
        <end position="92"/>
    </location>
</feature>
<feature type="domain" description="N-acetyltransferase" evidence="4">
    <location>
        <begin position="1"/>
        <end position="189"/>
    </location>
</feature>
<sequence>MPTSTPFCISIDHTTDYDQWHALWKAYLEFYNTTLPEEQYRDTFSRLVDPDGDLGGFVLVLTDAKDSNVDGDGDETEGDDKDKDKDEDKQTPKPTKYTYTYIGLAHYLTHTSAWAPAHTRHCYLNDLYVDPAVRGTGGGRMLIEAVQEEAKARLGCSRVYWLTAPDNTAARALYDKVATTNRVAYKIDL</sequence>
<evidence type="ECO:0000256" key="1">
    <source>
        <dbReference type="ARBA" id="ARBA00022679"/>
    </source>
</evidence>
<dbReference type="GO" id="GO:0008080">
    <property type="term" value="F:N-acetyltransferase activity"/>
    <property type="evidence" value="ECO:0007669"/>
    <property type="project" value="TreeGrafter"/>
</dbReference>
<comment type="caution">
    <text evidence="5">The sequence shown here is derived from an EMBL/GenBank/DDBJ whole genome shotgun (WGS) entry which is preliminary data.</text>
</comment>